<dbReference type="Proteomes" id="UP000195570">
    <property type="component" value="Unassembled WGS sequence"/>
</dbReference>
<feature type="region of interest" description="Disordered" evidence="1">
    <location>
        <begin position="522"/>
        <end position="550"/>
    </location>
</feature>
<comment type="caution">
    <text evidence="2">The sequence shown here is derived from an EMBL/GenBank/DDBJ whole genome shotgun (WGS) entry which is preliminary data.</text>
</comment>
<organism evidence="2 3">
    <name type="scientific">Trypanosoma equiperdum</name>
    <dbReference type="NCBI Taxonomy" id="5694"/>
    <lineage>
        <taxon>Eukaryota</taxon>
        <taxon>Discoba</taxon>
        <taxon>Euglenozoa</taxon>
        <taxon>Kinetoplastea</taxon>
        <taxon>Metakinetoplastina</taxon>
        <taxon>Trypanosomatida</taxon>
        <taxon>Trypanosomatidae</taxon>
        <taxon>Trypanosoma</taxon>
    </lineage>
</organism>
<evidence type="ECO:0000313" key="2">
    <source>
        <dbReference type="EMBL" id="SCU67576.1"/>
    </source>
</evidence>
<dbReference type="AlphaFoldDB" id="A0A1G4I6K4"/>
<accession>A0A1G4I6K4</accession>
<dbReference type="VEuPathDB" id="TriTrypDB:TEOVI_000516700"/>
<dbReference type="SUPFAM" id="SSF143456">
    <property type="entry name" value="VC0467-like"/>
    <property type="match status" value="1"/>
</dbReference>
<keyword evidence="3" id="KW-1185">Reference proteome</keyword>
<reference evidence="2" key="1">
    <citation type="submission" date="2016-09" db="EMBL/GenBank/DDBJ databases">
        <authorList>
            <person name="Hebert L."/>
            <person name="Moumen B."/>
        </authorList>
    </citation>
    <scope>NUCLEOTIDE SEQUENCE [LARGE SCALE GENOMIC DNA]</scope>
    <source>
        <strain evidence="2">OVI</strain>
    </source>
</reference>
<gene>
    <name evidence="2" type="ORF">TEOVI_000516700</name>
</gene>
<protein>
    <submittedName>
        <fullName evidence="2">Uncharacterized protein</fullName>
    </submittedName>
</protein>
<dbReference type="GeneID" id="92379107"/>
<dbReference type="Gene3D" id="3.40.1740.10">
    <property type="entry name" value="VC0467-like"/>
    <property type="match status" value="1"/>
</dbReference>
<evidence type="ECO:0000313" key="3">
    <source>
        <dbReference type="Proteomes" id="UP000195570"/>
    </source>
</evidence>
<dbReference type="EMBL" id="CZPT02000771">
    <property type="protein sequence ID" value="SCU67576.1"/>
    <property type="molecule type" value="Genomic_DNA"/>
</dbReference>
<name>A0A1G4I6K4_TRYEQ</name>
<feature type="compositionally biased region" description="Basic and acidic residues" evidence="1">
    <location>
        <begin position="526"/>
        <end position="550"/>
    </location>
</feature>
<proteinExistence type="predicted"/>
<dbReference type="RefSeq" id="XP_067078873.1">
    <property type="nucleotide sequence ID" value="XM_067222772.1"/>
</dbReference>
<sequence length="550" mass="61417">MLRRGATLLTSAAAGGSSVGNPPAVAPGVVRSLYRMLLREVRKIDESPLSKTLFPLTVDLQHLTKSHGPLYFPNGQKYMDILREVFHDAATPQKVNLAFETLTRLRSHNERVTSRLSVFEKDRMHLINTMEASQPDKGLYRVERAPYNVNATSYRLPVGGGPSSLHSKLKIRQGYAVELEEGVALVAHPLSSTHMDRRVILIYEKGPHFTTGVVLDMLFTYPLSHGNPMFPEVFWGHKVYDGGVSQINFTMPPTAHISILHTLEPPTEPESPQYLAWLKWKDVKSKSRNAETTAEHPRLLCKPLIRGGVLDDGTVEPTLYLSKVEALPYLAQLVPGKPRSSARVYWGNMRWPTRQLEAEVANGHWIPVKLSPTFFGPFPLMAESGRADMFPTVAELKGMKETRERRYGVDVSLPQVFPPDRILRRRECLWDQIMYCLGGEYRSLVGCFNPFLESTQGVLPYDLPSPPSVVGCGLSDTEESVMMMEGLIDDAVERGAGEEAESGNYEEDLPFSAQMLGVTEVQGEEQLAKGERPPGSEKESDNEDDDKKKS</sequence>
<evidence type="ECO:0000256" key="1">
    <source>
        <dbReference type="SAM" id="MobiDB-lite"/>
    </source>
</evidence>